<evidence type="ECO:0000256" key="3">
    <source>
        <dbReference type="ARBA" id="ARBA00022840"/>
    </source>
</evidence>
<dbReference type="PROSITE" id="PS00211">
    <property type="entry name" value="ABC_TRANSPORTER_1"/>
    <property type="match status" value="1"/>
</dbReference>
<evidence type="ECO:0000256" key="2">
    <source>
        <dbReference type="ARBA" id="ARBA00022741"/>
    </source>
</evidence>
<dbReference type="RefSeq" id="WP_353423025.1">
    <property type="nucleotide sequence ID" value="NZ_CP117826.1"/>
</dbReference>
<dbReference type="AlphaFoldDB" id="A0AAU8A632"/>
<gene>
    <name evidence="5" type="ORF">PUP29_08830</name>
</gene>
<sequence length="262" mass="28961">MIFEVVHGCFGYGDGHEVLRDLSFRVPEGKILSVLGPNGVGKTTLLRCMMGLLHWKKGESRIDGKNIHHIPVRELWKKIAYVPQAKGNALMYTAEEMVVLGRCAHLGMMQQPKKKDLELAREAIALVGVPHLCGKLCSQMSGGELQMILIARALTTQPSMLVLDEPESNLDFKNQLIILDIMQRLAAEQGISCVFNTHYPDHALKISDQALLLDKSGSYIFGESAEVISCENMERSFEVEVYIDRLEVGGTSVASVVPLSIL</sequence>
<dbReference type="InterPro" id="IPR027417">
    <property type="entry name" value="P-loop_NTPase"/>
</dbReference>
<dbReference type="PROSITE" id="PS50893">
    <property type="entry name" value="ABC_TRANSPORTER_2"/>
    <property type="match status" value="1"/>
</dbReference>
<evidence type="ECO:0000259" key="4">
    <source>
        <dbReference type="PROSITE" id="PS50893"/>
    </source>
</evidence>
<dbReference type="GO" id="GO:0005524">
    <property type="term" value="F:ATP binding"/>
    <property type="evidence" value="ECO:0007669"/>
    <property type="project" value="UniProtKB-KW"/>
</dbReference>
<evidence type="ECO:0000313" key="5">
    <source>
        <dbReference type="EMBL" id="XCC61628.1"/>
    </source>
</evidence>
<organism evidence="5">
    <name type="scientific">Christensenella massiliensis</name>
    <dbReference type="NCBI Taxonomy" id="1805714"/>
    <lineage>
        <taxon>Bacteria</taxon>
        <taxon>Bacillati</taxon>
        <taxon>Bacillota</taxon>
        <taxon>Clostridia</taxon>
        <taxon>Christensenellales</taxon>
        <taxon>Christensenellaceae</taxon>
        <taxon>Christensenella</taxon>
    </lineage>
</organism>
<keyword evidence="2" id="KW-0547">Nucleotide-binding</keyword>
<dbReference type="PANTHER" id="PTHR42734">
    <property type="entry name" value="METAL TRANSPORT SYSTEM ATP-BINDING PROTEIN TM_0124-RELATED"/>
    <property type="match status" value="1"/>
</dbReference>
<name>A0AAU8A632_9FIRM</name>
<proteinExistence type="predicted"/>
<dbReference type="Gene3D" id="3.40.50.300">
    <property type="entry name" value="P-loop containing nucleotide triphosphate hydrolases"/>
    <property type="match status" value="1"/>
</dbReference>
<dbReference type="InterPro" id="IPR050153">
    <property type="entry name" value="Metal_Ion_Import_ABC"/>
</dbReference>
<dbReference type="SMART" id="SM00382">
    <property type="entry name" value="AAA"/>
    <property type="match status" value="1"/>
</dbReference>
<dbReference type="CDD" id="cd03214">
    <property type="entry name" value="ABC_Iron-Siderophores_B12_Hemin"/>
    <property type="match status" value="1"/>
</dbReference>
<dbReference type="InterPro" id="IPR017871">
    <property type="entry name" value="ABC_transporter-like_CS"/>
</dbReference>
<dbReference type="EMBL" id="CP117826">
    <property type="protein sequence ID" value="XCC61628.1"/>
    <property type="molecule type" value="Genomic_DNA"/>
</dbReference>
<dbReference type="Pfam" id="PF00005">
    <property type="entry name" value="ABC_tran"/>
    <property type="match status" value="1"/>
</dbReference>
<dbReference type="InterPro" id="IPR003439">
    <property type="entry name" value="ABC_transporter-like_ATP-bd"/>
</dbReference>
<keyword evidence="1" id="KW-0813">Transport</keyword>
<reference evidence="5" key="1">
    <citation type="submission" date="2023-02" db="EMBL/GenBank/DDBJ databases">
        <title>Gut commensal Christensenella minuta modulates host metabolism via a new class of secondary bile acids.</title>
        <authorList>
            <person name="Liu C."/>
        </authorList>
    </citation>
    <scope>NUCLEOTIDE SEQUENCE</scope>
    <source>
        <strain evidence="5">CA70</strain>
    </source>
</reference>
<dbReference type="FunFam" id="3.40.50.300:FF:000134">
    <property type="entry name" value="Iron-enterobactin ABC transporter ATP-binding protein"/>
    <property type="match status" value="1"/>
</dbReference>
<dbReference type="PANTHER" id="PTHR42734:SF19">
    <property type="entry name" value="IRON COMPOUNDS ABC TRANSPORTER, ATP-BINDING PROTEIN"/>
    <property type="match status" value="1"/>
</dbReference>
<dbReference type="GO" id="GO:0016887">
    <property type="term" value="F:ATP hydrolysis activity"/>
    <property type="evidence" value="ECO:0007669"/>
    <property type="project" value="InterPro"/>
</dbReference>
<keyword evidence="3 5" id="KW-0067">ATP-binding</keyword>
<evidence type="ECO:0000256" key="1">
    <source>
        <dbReference type="ARBA" id="ARBA00022448"/>
    </source>
</evidence>
<accession>A0AAU8A632</accession>
<feature type="domain" description="ABC transporter" evidence="4">
    <location>
        <begin position="1"/>
        <end position="240"/>
    </location>
</feature>
<dbReference type="InterPro" id="IPR003593">
    <property type="entry name" value="AAA+_ATPase"/>
</dbReference>
<dbReference type="SUPFAM" id="SSF52540">
    <property type="entry name" value="P-loop containing nucleoside triphosphate hydrolases"/>
    <property type="match status" value="1"/>
</dbReference>
<protein>
    <submittedName>
        <fullName evidence="5">ABC transporter ATP-binding protein</fullName>
    </submittedName>
</protein>